<reference evidence="2 3" key="1">
    <citation type="submission" date="2017-01" db="EMBL/GenBank/DDBJ databases">
        <authorList>
            <person name="Mah S.A."/>
            <person name="Swanson W.J."/>
            <person name="Moy G.W."/>
            <person name="Vacquier V.D."/>
        </authorList>
    </citation>
    <scope>NUCLEOTIDE SEQUENCE [LARGE SCALE GENOMIC DNA]</scope>
    <source>
        <strain evidence="2 3">DCY110</strain>
    </source>
</reference>
<protein>
    <recommendedName>
        <fullName evidence="4">PGAP1-like protein</fullName>
    </recommendedName>
</protein>
<evidence type="ECO:0000313" key="3">
    <source>
        <dbReference type="Proteomes" id="UP000186609"/>
    </source>
</evidence>
<accession>A0A1P8JYK0</accession>
<dbReference type="KEGG" id="rhy:RD110_17400"/>
<keyword evidence="3" id="KW-1185">Reference proteome</keyword>
<dbReference type="SUPFAM" id="SSF53474">
    <property type="entry name" value="alpha/beta-Hydrolases"/>
    <property type="match status" value="1"/>
</dbReference>
<feature type="compositionally biased region" description="Basic and acidic residues" evidence="1">
    <location>
        <begin position="225"/>
        <end position="238"/>
    </location>
</feature>
<evidence type="ECO:0008006" key="4">
    <source>
        <dbReference type="Google" id="ProtNLM"/>
    </source>
</evidence>
<proteinExistence type="predicted"/>
<dbReference type="Gene3D" id="3.40.50.1820">
    <property type="entry name" value="alpha/beta hydrolase"/>
    <property type="match status" value="1"/>
</dbReference>
<evidence type="ECO:0000256" key="1">
    <source>
        <dbReference type="SAM" id="MobiDB-lite"/>
    </source>
</evidence>
<feature type="region of interest" description="Disordered" evidence="1">
    <location>
        <begin position="225"/>
        <end position="247"/>
    </location>
</feature>
<sequence>MATNEETLNEHGNHAGQFTQSVGGWAEYTVWLTPTADKVIHDLPVPPKKVIPIVFLPGVMGSNLRMTKKRQKELDRKDDKAWKADDIGPFETAVFSAGYGGWFREATPAQRQLNFDPEETEVDIYKYTENQGRFDPDGLLTKQSDAQHQNVRNSLAPIPPLLTTAQKPPEDADALTKDRAVESAAQKARWRGWSEILFDGSYGEILKKIERQLNNMIVDHKLADNWKEKPPEPPKDGESSVQPPPDPLLILGKNPKDFGALFGSEPITEADLRKIAQCWYPVHAMGYNWLQSNGVSGKKIAERIKGLIKGYVERGFDCKKVIIVTHSMGGLVARAVVHPDYGNLQDSILGVYHSVMPTLGAATAYKRLRFGFREDERPILSFADRVMSEVLAPNGEHATAILANAPGPLELLPAKAYGEKWLRVVDPAGVELASWPDMRTDAPQTPVEAIYTQPADAWWRLINPKWVNPGNPLKIKFIDAVDKAYKRLKAAYKFSNTIEKTFHPNTYASWCASSNRKCYGTVVFRVIAGLETDNGTPLPAASTWTLLTDDGLKTLTVQAGSRVLTLQRQHAAEAGDETVPSERSARHIVSDNCFEHGIDKSGYEHQNSYADGQVAASTLYAIVQIAKNDKWD</sequence>
<dbReference type="EMBL" id="CP019236">
    <property type="protein sequence ID" value="APW38761.1"/>
    <property type="molecule type" value="Genomic_DNA"/>
</dbReference>
<name>A0A1P8JYK0_9BURK</name>
<dbReference type="OrthoDB" id="9814331at2"/>
<dbReference type="InterPro" id="IPR029058">
    <property type="entry name" value="AB_hydrolase_fold"/>
</dbReference>
<dbReference type="AlphaFoldDB" id="A0A1P8JYK0"/>
<gene>
    <name evidence="2" type="ORF">RD110_17400</name>
</gene>
<dbReference type="STRING" id="1842727.RD110_17400"/>
<evidence type="ECO:0000313" key="2">
    <source>
        <dbReference type="EMBL" id="APW38761.1"/>
    </source>
</evidence>
<dbReference type="Proteomes" id="UP000186609">
    <property type="component" value="Chromosome"/>
</dbReference>
<organism evidence="2 3">
    <name type="scientific">Rhodoferax koreensis</name>
    <dbReference type="NCBI Taxonomy" id="1842727"/>
    <lineage>
        <taxon>Bacteria</taxon>
        <taxon>Pseudomonadati</taxon>
        <taxon>Pseudomonadota</taxon>
        <taxon>Betaproteobacteria</taxon>
        <taxon>Burkholderiales</taxon>
        <taxon>Comamonadaceae</taxon>
        <taxon>Rhodoferax</taxon>
    </lineage>
</organism>